<keyword evidence="3" id="KW-1185">Reference proteome</keyword>
<dbReference type="STRING" id="33097.A0A150G452"/>
<name>A0A150G452_GONPE</name>
<evidence type="ECO:0000313" key="2">
    <source>
        <dbReference type="EMBL" id="KXZ44669.1"/>
    </source>
</evidence>
<comment type="caution">
    <text evidence="2">The sequence shown here is derived from an EMBL/GenBank/DDBJ whole genome shotgun (WGS) entry which is preliminary data.</text>
</comment>
<dbReference type="AlphaFoldDB" id="A0A150G452"/>
<evidence type="ECO:0000313" key="3">
    <source>
        <dbReference type="Proteomes" id="UP000075714"/>
    </source>
</evidence>
<feature type="compositionally biased region" description="Gly residues" evidence="1">
    <location>
        <begin position="637"/>
        <end position="692"/>
    </location>
</feature>
<dbReference type="OrthoDB" id="553385at2759"/>
<feature type="compositionally biased region" description="Gly residues" evidence="1">
    <location>
        <begin position="593"/>
        <end position="608"/>
    </location>
</feature>
<evidence type="ECO:0000256" key="1">
    <source>
        <dbReference type="SAM" id="MobiDB-lite"/>
    </source>
</evidence>
<gene>
    <name evidence="2" type="ORF">GPECTOR_64g88</name>
</gene>
<feature type="region of interest" description="Disordered" evidence="1">
    <location>
        <begin position="484"/>
        <end position="506"/>
    </location>
</feature>
<accession>A0A150G452</accession>
<feature type="region of interest" description="Disordered" evidence="1">
    <location>
        <begin position="588"/>
        <end position="721"/>
    </location>
</feature>
<feature type="compositionally biased region" description="Pro residues" evidence="1">
    <location>
        <begin position="488"/>
        <end position="504"/>
    </location>
</feature>
<dbReference type="Proteomes" id="UP000075714">
    <property type="component" value="Unassembled WGS sequence"/>
</dbReference>
<organism evidence="2 3">
    <name type="scientific">Gonium pectorale</name>
    <name type="common">Green alga</name>
    <dbReference type="NCBI Taxonomy" id="33097"/>
    <lineage>
        <taxon>Eukaryota</taxon>
        <taxon>Viridiplantae</taxon>
        <taxon>Chlorophyta</taxon>
        <taxon>core chlorophytes</taxon>
        <taxon>Chlorophyceae</taxon>
        <taxon>CS clade</taxon>
        <taxon>Chlamydomonadales</taxon>
        <taxon>Volvocaceae</taxon>
        <taxon>Gonium</taxon>
    </lineage>
</organism>
<dbReference type="EMBL" id="LSYV01000065">
    <property type="protein sequence ID" value="KXZ44669.1"/>
    <property type="molecule type" value="Genomic_DNA"/>
</dbReference>
<protein>
    <submittedName>
        <fullName evidence="2">Uncharacterized protein</fullName>
    </submittedName>
</protein>
<feature type="compositionally biased region" description="Low complexity" evidence="1">
    <location>
        <begin position="693"/>
        <end position="708"/>
    </location>
</feature>
<sequence length="926" mass="93192">MPWSTSAQAFGGALLPKEFSAAFCRDEAGAAAAGTVVCNVSNGAILAPAMQALPLPHDTELVGAPDLPWPHTAGYFGPPSWPKLDFGFTSQPPHFLVQSGATLTVRGLTFTSLPSSLSSLGDDMDGPATLAALLRPPTLALSEGSRLALINVSVVLPSCPVLSDLRRALCGALMPAVDVQVLPGAPGVTHIREFSYANVSAADVFIACSDNIPLNYSLGCAGAAGSGAELRMLLGLADSEVASVASLPGRGDGAFHVSLSGDVLVPQGSTYATPEIIPIRRPVMLYGPALLDAAGLSRPFQLMHPPASGTRAVDGGPRDVYLHARGLTIRGLLGGEPALMPEGLLTALGWGLGIDRPALAAQAAARAPPLVTLQDCVVVVPEDELSYWRTALARRAESGWGSWFKATFDAELEGLREGGSQQHPGVVLIPRLGYPAGDLPAIRLMNVTLSSLDPTAAPASPQQRDGRGRAAPVMIRYTAHVRLRAGSTPPPSSPSQPPPPPPPSFGTSYVSFRGVFASSDNLWPSKANVEALAASGPLPLAGNLTLLGHPWGPSVLDLDNLAGALRLADGAFVALRRIVIAGVAAGRPTRMAGAGGDAGAPAAGGGGSPPARSDAFAGGAEPPSRPPSPDAESGGPAETGGGKGADPGGPGGNPGIVAGGGGSGNAGTAAGDGGGKGDNGGAAGGDGDGGTNGAVASGGSSGGRDSTGASGGPPPSSPSGTSFLALSESLFATYLKASAETPWLPSVALLAFDFDRRPSAPRRLFLRDVVLVVPSGEAYVLGLLTTDMRKRGYDAPGTRGASGGYTGGVNASHAAAAAAAVESVDAEMGQMVSYGLFKYPGRGFTQALMELLLASDYRVEGSTLVLVRFDYAGVRGVNVRVTAPGSVAIPATGATSPAFLSPCKRTAAAAQDYTRLTRGVSPGPAA</sequence>
<proteinExistence type="predicted"/>
<reference evidence="3" key="1">
    <citation type="journal article" date="2016" name="Nat. Commun.">
        <title>The Gonium pectorale genome demonstrates co-option of cell cycle regulation during the evolution of multicellularity.</title>
        <authorList>
            <person name="Hanschen E.R."/>
            <person name="Marriage T.N."/>
            <person name="Ferris P.J."/>
            <person name="Hamaji T."/>
            <person name="Toyoda A."/>
            <person name="Fujiyama A."/>
            <person name="Neme R."/>
            <person name="Noguchi H."/>
            <person name="Minakuchi Y."/>
            <person name="Suzuki M."/>
            <person name="Kawai-Toyooka H."/>
            <person name="Smith D.R."/>
            <person name="Sparks H."/>
            <person name="Anderson J."/>
            <person name="Bakaric R."/>
            <person name="Luria V."/>
            <person name="Karger A."/>
            <person name="Kirschner M.W."/>
            <person name="Durand P.M."/>
            <person name="Michod R.E."/>
            <person name="Nozaki H."/>
            <person name="Olson B.J."/>
        </authorList>
    </citation>
    <scope>NUCLEOTIDE SEQUENCE [LARGE SCALE GENOMIC DNA]</scope>
    <source>
        <strain evidence="3">NIES-2863</strain>
    </source>
</reference>